<keyword evidence="2" id="KW-0805">Transcription regulation</keyword>
<dbReference type="InterPro" id="IPR036390">
    <property type="entry name" value="WH_DNA-bd_sf"/>
</dbReference>
<dbReference type="GO" id="GO:0032993">
    <property type="term" value="C:protein-DNA complex"/>
    <property type="evidence" value="ECO:0007669"/>
    <property type="project" value="TreeGrafter"/>
</dbReference>
<dbReference type="InterPro" id="IPR036388">
    <property type="entry name" value="WH-like_DNA-bd_sf"/>
</dbReference>
<keyword evidence="8" id="KW-1185">Reference proteome</keyword>
<dbReference type="PRINTS" id="PR00039">
    <property type="entry name" value="HTHLYSR"/>
</dbReference>
<evidence type="ECO:0000256" key="2">
    <source>
        <dbReference type="ARBA" id="ARBA00023015"/>
    </source>
</evidence>
<comment type="similarity">
    <text evidence="1">Belongs to the LysR transcriptional regulatory family.</text>
</comment>
<name>A0A9X4RFS9_9ACTN</name>
<dbReference type="Pfam" id="PF03466">
    <property type="entry name" value="LysR_substrate"/>
    <property type="match status" value="1"/>
</dbReference>
<dbReference type="Proteomes" id="UP001152755">
    <property type="component" value="Unassembled WGS sequence"/>
</dbReference>
<dbReference type="PANTHER" id="PTHR30346">
    <property type="entry name" value="TRANSCRIPTIONAL DUAL REGULATOR HCAR-RELATED"/>
    <property type="match status" value="1"/>
</dbReference>
<proteinExistence type="inferred from homology"/>
<dbReference type="Gene3D" id="1.10.10.10">
    <property type="entry name" value="Winged helix-like DNA-binding domain superfamily/Winged helix DNA-binding domain"/>
    <property type="match status" value="1"/>
</dbReference>
<dbReference type="InterPro" id="IPR005119">
    <property type="entry name" value="LysR_subst-bd"/>
</dbReference>
<organism evidence="7 8">
    <name type="scientific">Speluncibacter jeojiensis</name>
    <dbReference type="NCBI Taxonomy" id="2710754"/>
    <lineage>
        <taxon>Bacteria</taxon>
        <taxon>Bacillati</taxon>
        <taxon>Actinomycetota</taxon>
        <taxon>Actinomycetes</taxon>
        <taxon>Mycobacteriales</taxon>
        <taxon>Speluncibacteraceae</taxon>
        <taxon>Speluncibacter</taxon>
    </lineage>
</organism>
<dbReference type="SUPFAM" id="SSF53850">
    <property type="entry name" value="Periplasmic binding protein-like II"/>
    <property type="match status" value="1"/>
</dbReference>
<dbReference type="SUPFAM" id="SSF46785">
    <property type="entry name" value="Winged helix' DNA-binding domain"/>
    <property type="match status" value="1"/>
</dbReference>
<dbReference type="InterPro" id="IPR000847">
    <property type="entry name" value="LysR_HTH_N"/>
</dbReference>
<dbReference type="PANTHER" id="PTHR30346:SF30">
    <property type="entry name" value="SMALL NEUTRAL PROTEASE REGULATORY PROTEIN"/>
    <property type="match status" value="1"/>
</dbReference>
<evidence type="ECO:0000313" key="7">
    <source>
        <dbReference type="EMBL" id="MDG3017033.1"/>
    </source>
</evidence>
<dbReference type="FunFam" id="1.10.10.10:FF:000001">
    <property type="entry name" value="LysR family transcriptional regulator"/>
    <property type="match status" value="1"/>
</dbReference>
<gene>
    <name evidence="7" type="ORF">NVS88_20980</name>
</gene>
<dbReference type="GO" id="GO:0003677">
    <property type="term" value="F:DNA binding"/>
    <property type="evidence" value="ECO:0007669"/>
    <property type="project" value="UniProtKB-KW"/>
</dbReference>
<dbReference type="RefSeq" id="WP_332520792.1">
    <property type="nucleotide sequence ID" value="NZ_JANRHA010000021.1"/>
</dbReference>
<keyword evidence="5" id="KW-0804">Transcription</keyword>
<dbReference type="GO" id="GO:0003700">
    <property type="term" value="F:DNA-binding transcription factor activity"/>
    <property type="evidence" value="ECO:0007669"/>
    <property type="project" value="InterPro"/>
</dbReference>
<accession>A0A9X4RFS9</accession>
<sequence length="292" mass="30202">MDQLRHWQFFVAVAEEGHFGAAADRLGMTQPPVSQGLRRLEAHLGVELIERSARGAVPTAAGRSLLPRARGLVRDAERLSTEAHRLSTAAETRRCGFAVDVPPGLVTACLTTLRTGGAAVAAVTGTTPELVQAVAAGEADGAVVEDPAVTGPLDRGALHVVSRVLVVPPGHPTAAARRLRWSALRGLAFACLPRSANPPGHDRLLDALRGRVLDPEVEATGDDRRIAATVAAGSAFGIVRPGVADEAGLPSLALPDDDFSLRLRVVTPSGGGGALAGLLDGAVTRATAQVRR</sequence>
<dbReference type="Pfam" id="PF00126">
    <property type="entry name" value="HTH_1"/>
    <property type="match status" value="1"/>
</dbReference>
<evidence type="ECO:0000259" key="6">
    <source>
        <dbReference type="PROSITE" id="PS50931"/>
    </source>
</evidence>
<reference evidence="7" key="1">
    <citation type="submission" date="2022-08" db="EMBL/GenBank/DDBJ databases">
        <title>Genome analysis of Corynebacteriales strain.</title>
        <authorList>
            <person name="Lee S.D."/>
        </authorList>
    </citation>
    <scope>NUCLEOTIDE SEQUENCE</scope>
    <source>
        <strain evidence="7">D3-21</strain>
    </source>
</reference>
<dbReference type="EMBL" id="JANRHA010000021">
    <property type="protein sequence ID" value="MDG3017033.1"/>
    <property type="molecule type" value="Genomic_DNA"/>
</dbReference>
<evidence type="ECO:0000256" key="4">
    <source>
        <dbReference type="ARBA" id="ARBA00023159"/>
    </source>
</evidence>
<keyword evidence="3" id="KW-0238">DNA-binding</keyword>
<evidence type="ECO:0000256" key="5">
    <source>
        <dbReference type="ARBA" id="ARBA00023163"/>
    </source>
</evidence>
<protein>
    <submittedName>
        <fullName evidence="7">LysR family transcriptional regulator</fullName>
    </submittedName>
</protein>
<feature type="domain" description="HTH lysR-type" evidence="6">
    <location>
        <begin position="1"/>
        <end position="59"/>
    </location>
</feature>
<evidence type="ECO:0000256" key="3">
    <source>
        <dbReference type="ARBA" id="ARBA00023125"/>
    </source>
</evidence>
<evidence type="ECO:0000313" key="8">
    <source>
        <dbReference type="Proteomes" id="UP001152755"/>
    </source>
</evidence>
<dbReference type="Gene3D" id="3.40.190.10">
    <property type="entry name" value="Periplasmic binding protein-like II"/>
    <property type="match status" value="2"/>
</dbReference>
<evidence type="ECO:0000256" key="1">
    <source>
        <dbReference type="ARBA" id="ARBA00009437"/>
    </source>
</evidence>
<comment type="caution">
    <text evidence="7">The sequence shown here is derived from an EMBL/GenBank/DDBJ whole genome shotgun (WGS) entry which is preliminary data.</text>
</comment>
<dbReference type="AlphaFoldDB" id="A0A9X4RFS9"/>
<dbReference type="PROSITE" id="PS50931">
    <property type="entry name" value="HTH_LYSR"/>
    <property type="match status" value="1"/>
</dbReference>
<keyword evidence="4" id="KW-0010">Activator</keyword>